<evidence type="ECO:0000313" key="10">
    <source>
        <dbReference type="Proteomes" id="UP001461163"/>
    </source>
</evidence>
<proteinExistence type="inferred from homology"/>
<comment type="caution">
    <text evidence="9">The sequence shown here is derived from an EMBL/GenBank/DDBJ whole genome shotgun (WGS) entry which is preliminary data.</text>
</comment>
<evidence type="ECO:0000256" key="6">
    <source>
        <dbReference type="SAM" id="MobiDB-lite"/>
    </source>
</evidence>
<gene>
    <name evidence="9" type="ORF">WNY77_19030</name>
</gene>
<comment type="similarity">
    <text evidence="2">Belongs to the phosphorylase b kinase regulatory chain family.</text>
</comment>
<keyword evidence="10" id="KW-1185">Reference proteome</keyword>
<dbReference type="InterPro" id="IPR011613">
    <property type="entry name" value="GH15-like"/>
</dbReference>
<dbReference type="SUPFAM" id="SSF48208">
    <property type="entry name" value="Six-hairpin glycosidases"/>
    <property type="match status" value="1"/>
</dbReference>
<organism evidence="9 10">
    <name type="scientific">Paraglaciecola mesophila</name>
    <dbReference type="NCBI Taxonomy" id="197222"/>
    <lineage>
        <taxon>Bacteria</taxon>
        <taxon>Pseudomonadati</taxon>
        <taxon>Pseudomonadota</taxon>
        <taxon>Gammaproteobacteria</taxon>
        <taxon>Alteromonadales</taxon>
        <taxon>Alteromonadaceae</taxon>
        <taxon>Paraglaciecola</taxon>
    </lineage>
</organism>
<evidence type="ECO:0000256" key="4">
    <source>
        <dbReference type="ARBA" id="ARBA00022860"/>
    </source>
</evidence>
<sequence length="1106" mass="124416">MQNLELNTQLDSYYQQIKSIILDKQHPVSGLLPASTAITIHGNYQDAWVRDNVYSILAVWGLALAYRKVDSNDGRGYELQQRTVKLMRGLLRSMMAQSEKIEVFKKTRNPIDALHAKYDTITGDSVVGDAEWGHLQIDATSVFLLTLTQMIASGLDVIWSDEEVCFIQNLVYYIERAYRTPDFGIWERGAKSNSGSVELNASSLGMAKAALEALSGFNLYGAKGSLSSVIHVIPDNIAQSNITLSAMLPRESNTKEIDAALLSVIGFPAFAVPDKTLSDRVRTEIVTKLEGRYGLKRFLRDGHQTVLEDEGRLHYEDKELKQFENIESEWPLFYAYLYLDAIFTDNKPQIKHYRDRLDNVLVEQNGFKLLPELYFVPAESIDAERVKPQSQNRLPNENIPLVWAQSLFLLGTMLEDGLLRPGDLDPLGRRHGKPKMQPVVQLIFLAEDELLQQELAAHGVATETLSDIAPVKVYRPEDIAAVHGQVGRCDSLGLTGRIPRMLKSLTTSRVYMFNKQRAVCLTPSFMQHEYFLSYDIDFLVRRFKSELSYLHSNWTEVGRPTVTVLLTHNLLDGDRSSFFELMAQIVTGEVDDIPVKHGTMAQLAPTSAVERVEQLNDLVLPAEPLRDLFSHSCALSLSGNHIALTSDQEREIDLLTNANELHARLEQSNNLYQQIALLAAMSKILSLDSTITYHGQHHTVRSLIEEIYLQAGRLRLWSVLRHASGLLGKVDGDLGLAVSALLVAQKFIQVGRAYSDESLISKPLQDDELLAKINQFCREDVRDQVLTQEVLLSLGMLVKSRPKLFSELLTVRVSYLIVLLTSQISREHNKTPDEAYEHIMNLAPSEIQDQIEAVLEEYQNLADLPIKLEELHAECVSGKLDWDQDSGFEELAEPAEGWYVWRQHQGVIDRRPAGFIPQVWSIFKHTTGLVIGNKMDKRNRVASDMVLSDMTQGEAAFALLIEQMLNNIQAPEYRQLTVETMSALGRFFEQNPSLQIDEALTVDVTIGHAVHLAYSEVHPERMDNYAEHKGQAWDSFYHRSPMETTLFIVSALRKLLTVRSAGDDLPSDEITSSEAPQRELSSNAVVSDDVASEASPIETQGQPQQP</sequence>
<dbReference type="RefSeq" id="WP_342882619.1">
    <property type="nucleotide sequence ID" value="NZ_JBBMQS010000014.1"/>
</dbReference>
<evidence type="ECO:0000313" key="9">
    <source>
        <dbReference type="EMBL" id="MEM5499513.1"/>
    </source>
</evidence>
<keyword evidence="4" id="KW-0112">Calmodulin-binding</keyword>
<keyword evidence="9" id="KW-0378">Hydrolase</keyword>
<feature type="compositionally biased region" description="Low complexity" evidence="6">
    <location>
        <begin position="1081"/>
        <end position="1095"/>
    </location>
</feature>
<evidence type="ECO:0000256" key="2">
    <source>
        <dbReference type="ARBA" id="ARBA00007128"/>
    </source>
</evidence>
<dbReference type="Pfam" id="PF00723">
    <property type="entry name" value="Glyco_hydro_15"/>
    <property type="match status" value="1"/>
</dbReference>
<name>A0ABU9T065_9ALTE</name>
<feature type="compositionally biased region" description="Polar residues" evidence="6">
    <location>
        <begin position="1097"/>
        <end position="1106"/>
    </location>
</feature>
<dbReference type="PANTHER" id="PTHR10749">
    <property type="entry name" value="PHOSPHORYLASE B KINASE REGULATORY SUBUNIT"/>
    <property type="match status" value="1"/>
</dbReference>
<evidence type="ECO:0000256" key="3">
    <source>
        <dbReference type="ARBA" id="ARBA00022600"/>
    </source>
</evidence>
<dbReference type="InterPro" id="IPR012341">
    <property type="entry name" value="6hp_glycosidase-like_sf"/>
</dbReference>
<dbReference type="EMBL" id="JBBMQS010000014">
    <property type="protein sequence ID" value="MEM5499513.1"/>
    <property type="molecule type" value="Genomic_DNA"/>
</dbReference>
<keyword evidence="5" id="KW-0119">Carbohydrate metabolism</keyword>
<reference evidence="9 10" key="1">
    <citation type="submission" date="2024-03" db="EMBL/GenBank/DDBJ databases">
        <title>Community enrichment and isolation of bacterial strains for fucoidan degradation.</title>
        <authorList>
            <person name="Sichert A."/>
        </authorList>
    </citation>
    <scope>NUCLEOTIDE SEQUENCE [LARGE SCALE GENOMIC DNA]</scope>
    <source>
        <strain evidence="9 10">AS12</strain>
    </source>
</reference>
<dbReference type="Pfam" id="PF19292">
    <property type="entry name" value="KPBB_C"/>
    <property type="match status" value="1"/>
</dbReference>
<dbReference type="InterPro" id="IPR008928">
    <property type="entry name" value="6-hairpin_glycosidase_sf"/>
</dbReference>
<keyword evidence="3" id="KW-0321">Glycogen metabolism</keyword>
<comment type="pathway">
    <text evidence="1">Glycan biosynthesis; glycogen metabolism.</text>
</comment>
<dbReference type="GO" id="GO:0016787">
    <property type="term" value="F:hydrolase activity"/>
    <property type="evidence" value="ECO:0007669"/>
    <property type="project" value="UniProtKB-KW"/>
</dbReference>
<evidence type="ECO:0000256" key="5">
    <source>
        <dbReference type="ARBA" id="ARBA00023277"/>
    </source>
</evidence>
<protein>
    <submittedName>
        <fullName evidence="9">Glycoside hydrolase family 15 protein</fullName>
    </submittedName>
</protein>
<feature type="domain" description="Phosphorylase b kinase regulatory subunit alpha/beta C-terminal" evidence="8">
    <location>
        <begin position="826"/>
        <end position="1059"/>
    </location>
</feature>
<accession>A0ABU9T065</accession>
<dbReference type="PANTHER" id="PTHR10749:SF8">
    <property type="entry name" value="PHOSPHORYLASE B KINASE REGULATORY SUBUNIT BETA"/>
    <property type="match status" value="1"/>
</dbReference>
<feature type="domain" description="GH15-like" evidence="7">
    <location>
        <begin position="9"/>
        <end position="814"/>
    </location>
</feature>
<dbReference type="InterPro" id="IPR045583">
    <property type="entry name" value="KPBA/B_C"/>
</dbReference>
<feature type="region of interest" description="Disordered" evidence="6">
    <location>
        <begin position="1063"/>
        <end position="1106"/>
    </location>
</feature>
<dbReference type="Gene3D" id="1.50.10.10">
    <property type="match status" value="1"/>
</dbReference>
<evidence type="ECO:0000259" key="7">
    <source>
        <dbReference type="Pfam" id="PF00723"/>
    </source>
</evidence>
<evidence type="ECO:0000259" key="8">
    <source>
        <dbReference type="Pfam" id="PF19292"/>
    </source>
</evidence>
<dbReference type="Proteomes" id="UP001461163">
    <property type="component" value="Unassembled WGS sequence"/>
</dbReference>
<evidence type="ECO:0000256" key="1">
    <source>
        <dbReference type="ARBA" id="ARBA00005131"/>
    </source>
</evidence>
<dbReference type="InterPro" id="IPR008734">
    <property type="entry name" value="PHK_A/B_su"/>
</dbReference>